<accession>A0ABS2TT92</accession>
<dbReference type="InterPro" id="IPR028994">
    <property type="entry name" value="Integrin_alpha_N"/>
</dbReference>
<evidence type="ECO:0000256" key="2">
    <source>
        <dbReference type="SAM" id="SignalP"/>
    </source>
</evidence>
<dbReference type="PROSITE" id="PS51318">
    <property type="entry name" value="TAT"/>
    <property type="match status" value="1"/>
</dbReference>
<dbReference type="SUPFAM" id="SSF69318">
    <property type="entry name" value="Integrin alpha N-terminal domain"/>
    <property type="match status" value="1"/>
</dbReference>
<dbReference type="RefSeq" id="WP_205358411.1">
    <property type="nucleotide sequence ID" value="NZ_JADKYB010000009.1"/>
</dbReference>
<dbReference type="PANTHER" id="PTHR44103">
    <property type="entry name" value="PROPROTEIN CONVERTASE P"/>
    <property type="match status" value="1"/>
</dbReference>
<evidence type="ECO:0000256" key="1">
    <source>
        <dbReference type="ARBA" id="ARBA00022729"/>
    </source>
</evidence>
<protein>
    <submittedName>
        <fullName evidence="3">VCBS repeat-containing protein</fullName>
    </submittedName>
</protein>
<feature type="chain" id="PRO_5045323242" evidence="2">
    <location>
        <begin position="29"/>
        <end position="721"/>
    </location>
</feature>
<reference evidence="3 4" key="1">
    <citation type="submission" date="2021-01" db="EMBL/GenBank/DDBJ databases">
        <title>Streptomyces acididurans sp. nov., isolated from a peat swamp forest soil.</title>
        <authorList>
            <person name="Chantavorakit T."/>
            <person name="Duangmal K."/>
        </authorList>
    </citation>
    <scope>NUCLEOTIDE SEQUENCE [LARGE SCALE GENOMIC DNA]</scope>
    <source>
        <strain evidence="3 4">KK5PA1</strain>
    </source>
</reference>
<organism evidence="3 4">
    <name type="scientific">Actinacidiphila acididurans</name>
    <dbReference type="NCBI Taxonomy" id="2784346"/>
    <lineage>
        <taxon>Bacteria</taxon>
        <taxon>Bacillati</taxon>
        <taxon>Actinomycetota</taxon>
        <taxon>Actinomycetes</taxon>
        <taxon>Kitasatosporales</taxon>
        <taxon>Streptomycetaceae</taxon>
        <taxon>Actinacidiphila</taxon>
    </lineage>
</organism>
<dbReference type="Pfam" id="PF13517">
    <property type="entry name" value="FG-GAP_3"/>
    <property type="match status" value="1"/>
</dbReference>
<name>A0ABS2TT92_9ACTN</name>
<dbReference type="InterPro" id="IPR013517">
    <property type="entry name" value="FG-GAP"/>
</dbReference>
<dbReference type="EMBL" id="JADKYB010000009">
    <property type="protein sequence ID" value="MBM9506548.1"/>
    <property type="molecule type" value="Genomic_DNA"/>
</dbReference>
<comment type="caution">
    <text evidence="3">The sequence shown here is derived from an EMBL/GenBank/DDBJ whole genome shotgun (WGS) entry which is preliminary data.</text>
</comment>
<dbReference type="PANTHER" id="PTHR44103:SF1">
    <property type="entry name" value="PROPROTEIN CONVERTASE P"/>
    <property type="match status" value="1"/>
</dbReference>
<dbReference type="Gene3D" id="2.130.10.130">
    <property type="entry name" value="Integrin alpha, N-terminal"/>
    <property type="match status" value="1"/>
</dbReference>
<proteinExistence type="predicted"/>
<keyword evidence="4" id="KW-1185">Reference proteome</keyword>
<gene>
    <name evidence="3" type="ORF">ITX44_18705</name>
</gene>
<evidence type="ECO:0000313" key="4">
    <source>
        <dbReference type="Proteomes" id="UP000749040"/>
    </source>
</evidence>
<keyword evidence="1 2" id="KW-0732">Signal</keyword>
<dbReference type="Proteomes" id="UP000749040">
    <property type="component" value="Unassembled WGS sequence"/>
</dbReference>
<dbReference type="Gene3D" id="2.60.40.4070">
    <property type="match status" value="1"/>
</dbReference>
<feature type="signal peptide" evidence="2">
    <location>
        <begin position="1"/>
        <end position="28"/>
    </location>
</feature>
<sequence length="721" mass="75623">MRRRRTLLIGSGMMMALAAGLPGVPAMAAGPADDMPSVTVPPATVAGTGAPAWQNGGLALDQGRLFVGTDVYDSYDGTENWVSAADVSLGADGTPAVGTFERSELLDYGNPDDGLVKCTAACRRLTATGWADDMNGMAAQGYASHDTDVSVVAAAGGYTVVRRGTPQRQYVLDARYSHAYPRQLRQSAPTAAALWENTLWTAGTGAQQGTVTATELPAMKPGRTVSVGADCAITDLQAVSHWIYWSCGPDGSAGVYDLAAGRLLPVESGYGMLADGYLVTQDAAGTKLRIGYLPQGAGGTVDTQDLADLPSRPGVAADQRGLYWTVDRFGGGTALIDADSGIRVLMPRATTSNLTMVPATVDTVTDQRGSAPYWWPDWSMSKPVSSWTLQVRSAATGRVVWTTSGGPTRGHLPADARYDYPNWIGRDASGALVPTGTYLWTFSATAADRPGDTAALTGQVSVKAVERHDYGRDGIGDLIRVTPSGAATVLTGNGSGGFVLSGKHSVAGWSSGYLAVPFGDIGGYRCNDTLVRLPSGELRIWQGDCGGGIPSYPPNIRSYSLGMGWNQYTALVAAGDQTGDNRVDLLAEDHKGDLWLYAQDGKGGFEPRRRVGWSLSGYTKLVGAGDLDGDGIGDLLATDRSGNLWRWSGTAGGGWHTRVKIGTGFATVTSLVGVGDITGDGRADLVGLDRNGYLWRWSGNGKGGLATMVKIATGWKGYQLY</sequence>
<evidence type="ECO:0000313" key="3">
    <source>
        <dbReference type="EMBL" id="MBM9506548.1"/>
    </source>
</evidence>
<dbReference type="InterPro" id="IPR006311">
    <property type="entry name" value="TAT_signal"/>
</dbReference>